<feature type="region of interest" description="Disordered" evidence="1">
    <location>
        <begin position="213"/>
        <end position="233"/>
    </location>
</feature>
<reference evidence="2 3" key="1">
    <citation type="submission" date="2014-02" db="EMBL/GenBank/DDBJ databases">
        <title>The genome sequence of Colletotrichum nymphaeae SA-01.</title>
        <authorList>
            <person name="Baroncelli R."/>
            <person name="Thon M.R."/>
        </authorList>
    </citation>
    <scope>NUCLEOTIDE SEQUENCE [LARGE SCALE GENOMIC DNA]</scope>
    <source>
        <strain evidence="2 3">SA-01</strain>
    </source>
</reference>
<name>A0A135T3M2_9PEZI</name>
<dbReference type="Proteomes" id="UP000070054">
    <property type="component" value="Unassembled WGS sequence"/>
</dbReference>
<evidence type="ECO:0000313" key="3">
    <source>
        <dbReference type="Proteomes" id="UP000070054"/>
    </source>
</evidence>
<proteinExistence type="predicted"/>
<evidence type="ECO:0000256" key="1">
    <source>
        <dbReference type="SAM" id="MobiDB-lite"/>
    </source>
</evidence>
<sequence length="537" mass="58716">MVRPGKQPANAEKMDVKSNYTFSTGGAAFDDGLEDSGSAMQVYRVRTGLTHMQSKSDKEVEATYETLQSIFGLGLEPVFTIDPHNLEATNKRIIEAIEAKESLVIAAGYFIPQLKAQVSLGKPAEMREKPLLASDFQDKVFVVAYEIGRHGKAAKAICLVNPDKEGVCMSMNIPGSKGRVFFNQHLMDLEEGTKKVRERSLGARIGAVTDPSWAQEVQGEAKDNGTDKSNSGKNKVIYKAIPGETFSTKARLARLAAKLDSAPVDDPSIIKEIIAEAEGLALGHEATAANHGIIQLLYVDEPFERDAAKLALVQIQNLWPELFRIARVSESLDVELLFRVGYALRHQLKNSVVVEYATVKPFLGMVVILGGAEGDVQDEAWGHRVKSAHDAAAGLFCGIAPTASDTAKKPIKRDAALTMVKRDLESIRKLLEDAATSINQGAARAFDYKFLPRLIPLGEALNKLANCHEYNAARAYIEAIYRNIAQDYERLYGGVILRAVHACEGHVDELEIEEEDEGDEKGGVEEGDDGDDEDMEV</sequence>
<dbReference type="AlphaFoldDB" id="A0A135T3M2"/>
<organism evidence="2 3">
    <name type="scientific">Colletotrichum nymphaeae SA-01</name>
    <dbReference type="NCBI Taxonomy" id="1460502"/>
    <lineage>
        <taxon>Eukaryota</taxon>
        <taxon>Fungi</taxon>
        <taxon>Dikarya</taxon>
        <taxon>Ascomycota</taxon>
        <taxon>Pezizomycotina</taxon>
        <taxon>Sordariomycetes</taxon>
        <taxon>Hypocreomycetidae</taxon>
        <taxon>Glomerellales</taxon>
        <taxon>Glomerellaceae</taxon>
        <taxon>Colletotrichum</taxon>
        <taxon>Colletotrichum acutatum species complex</taxon>
    </lineage>
</organism>
<protein>
    <submittedName>
        <fullName evidence="2">Uncharacterized protein</fullName>
    </submittedName>
</protein>
<dbReference type="EMBL" id="JEMN01001246">
    <property type="protein sequence ID" value="KXH42758.1"/>
    <property type="molecule type" value="Genomic_DNA"/>
</dbReference>
<comment type="caution">
    <text evidence="2">The sequence shown here is derived from an EMBL/GenBank/DDBJ whole genome shotgun (WGS) entry which is preliminary data.</text>
</comment>
<feature type="region of interest" description="Disordered" evidence="1">
    <location>
        <begin position="510"/>
        <end position="537"/>
    </location>
</feature>
<gene>
    <name evidence="2" type="ORF">CNYM01_03781</name>
</gene>
<keyword evidence="3" id="KW-1185">Reference proteome</keyword>
<accession>A0A135T3M2</accession>
<evidence type="ECO:0000313" key="2">
    <source>
        <dbReference type="EMBL" id="KXH42758.1"/>
    </source>
</evidence>